<comment type="caution">
    <text evidence="2">The sequence shown here is derived from an EMBL/GenBank/DDBJ whole genome shotgun (WGS) entry which is preliminary data.</text>
</comment>
<name>A0A7W2A9L0_9BACL</name>
<keyword evidence="1" id="KW-0472">Membrane</keyword>
<feature type="transmembrane region" description="Helical" evidence="1">
    <location>
        <begin position="37"/>
        <end position="54"/>
    </location>
</feature>
<dbReference type="Pfam" id="PF09581">
    <property type="entry name" value="Spore_III_AF"/>
    <property type="match status" value="1"/>
</dbReference>
<keyword evidence="3" id="KW-1185">Reference proteome</keyword>
<dbReference type="InterPro" id="IPR014245">
    <property type="entry name" value="Spore_III_AF"/>
</dbReference>
<keyword evidence="1" id="KW-1133">Transmembrane helix</keyword>
<proteinExistence type="predicted"/>
<dbReference type="Proteomes" id="UP000535491">
    <property type="component" value="Unassembled WGS sequence"/>
</dbReference>
<keyword evidence="1" id="KW-0812">Transmembrane</keyword>
<evidence type="ECO:0000313" key="2">
    <source>
        <dbReference type="EMBL" id="MBA4494988.1"/>
    </source>
</evidence>
<reference evidence="2 3" key="1">
    <citation type="submission" date="2020-07" db="EMBL/GenBank/DDBJ databases">
        <authorList>
            <person name="Feng H."/>
        </authorList>
    </citation>
    <scope>NUCLEOTIDE SEQUENCE [LARGE SCALE GENOMIC DNA]</scope>
    <source>
        <strain evidence="3">s-10</strain>
    </source>
</reference>
<dbReference type="EMBL" id="JACEIQ010000011">
    <property type="protein sequence ID" value="MBA4494988.1"/>
    <property type="molecule type" value="Genomic_DNA"/>
</dbReference>
<evidence type="ECO:0000313" key="3">
    <source>
        <dbReference type="Proteomes" id="UP000535491"/>
    </source>
</evidence>
<dbReference type="NCBIfam" id="TIGR02896">
    <property type="entry name" value="spore_III_AF"/>
    <property type="match status" value="1"/>
</dbReference>
<accession>A0A7W2A9L0</accession>
<evidence type="ECO:0000256" key="1">
    <source>
        <dbReference type="SAM" id="Phobius"/>
    </source>
</evidence>
<sequence>MEWLGDWLKQIVLLVLVATFIDLMLPNNAMERYVKLVMGLLIILAILSPIFQFLKKDVDLSTLAFTPDSSASGKMEPINRIKAESEKLKQTQSRLVQQQTEKTMEQMIERQVTKKFPVEVMEARVATRLTSEQVPHITQVQLVARMKEPGSSREPDDIKPIQPVEQVRVDTVTSGPVAVQSAPAAETTGLTRRIIDYLKQTWDLTPEQVQVSVEPTM</sequence>
<dbReference type="AlphaFoldDB" id="A0A7W2A9L0"/>
<gene>
    <name evidence="2" type="primary">spoIIIAF</name>
    <name evidence="2" type="ORF">H1191_11785</name>
</gene>
<dbReference type="RefSeq" id="WP_181752228.1">
    <property type="nucleotide sequence ID" value="NZ_JACEIQ010000011.1"/>
</dbReference>
<protein>
    <submittedName>
        <fullName evidence="2">Stage III sporulation protein AF</fullName>
    </submittedName>
</protein>
<organism evidence="2 3">
    <name type="scientific">Paenactinomyces guangxiensis</name>
    <dbReference type="NCBI Taxonomy" id="1490290"/>
    <lineage>
        <taxon>Bacteria</taxon>
        <taxon>Bacillati</taxon>
        <taxon>Bacillota</taxon>
        <taxon>Bacilli</taxon>
        <taxon>Bacillales</taxon>
        <taxon>Thermoactinomycetaceae</taxon>
        <taxon>Paenactinomyces</taxon>
    </lineage>
</organism>
<feature type="transmembrane region" description="Helical" evidence="1">
    <location>
        <begin position="7"/>
        <end position="25"/>
    </location>
</feature>